<gene>
    <name evidence="9" type="ORF">GNF77_16035</name>
</gene>
<name>A0AAW9IWD8_CLOPF</name>
<dbReference type="PANTHER" id="PTHR32024">
    <property type="entry name" value="TRK SYSTEM POTASSIUM UPTAKE PROTEIN TRKG-RELATED"/>
    <property type="match status" value="1"/>
</dbReference>
<dbReference type="GO" id="GO:0005886">
    <property type="term" value="C:plasma membrane"/>
    <property type="evidence" value="ECO:0007669"/>
    <property type="project" value="UniProtKB-SubCell"/>
</dbReference>
<dbReference type="EMBL" id="WNVM01000324">
    <property type="protein sequence ID" value="MDZ5010381.1"/>
    <property type="molecule type" value="Genomic_DNA"/>
</dbReference>
<proteinExistence type="predicted"/>
<dbReference type="PANTHER" id="PTHR32024:SF1">
    <property type="entry name" value="KTR SYSTEM POTASSIUM UPTAKE PROTEIN B"/>
    <property type="match status" value="1"/>
</dbReference>
<keyword evidence="3" id="KW-1003">Cell membrane</keyword>
<organism evidence="9 10">
    <name type="scientific">Clostridium perfringens</name>
    <dbReference type="NCBI Taxonomy" id="1502"/>
    <lineage>
        <taxon>Bacteria</taxon>
        <taxon>Bacillati</taxon>
        <taxon>Bacillota</taxon>
        <taxon>Clostridia</taxon>
        <taxon>Eubacteriales</taxon>
        <taxon>Clostridiaceae</taxon>
        <taxon>Clostridium</taxon>
    </lineage>
</organism>
<feature type="transmembrane region" description="Helical" evidence="8">
    <location>
        <begin position="108"/>
        <end position="129"/>
    </location>
</feature>
<comment type="subcellular location">
    <subcellularLocation>
        <location evidence="1">Cell membrane</location>
        <topology evidence="1">Multi-pass membrane protein</topology>
    </subcellularLocation>
</comment>
<evidence type="ECO:0000256" key="8">
    <source>
        <dbReference type="SAM" id="Phobius"/>
    </source>
</evidence>
<evidence type="ECO:0000256" key="3">
    <source>
        <dbReference type="ARBA" id="ARBA00022475"/>
    </source>
</evidence>
<keyword evidence="4 8" id="KW-0812">Transmembrane</keyword>
<dbReference type="GO" id="GO:0008324">
    <property type="term" value="F:monoatomic cation transmembrane transporter activity"/>
    <property type="evidence" value="ECO:0007669"/>
    <property type="project" value="InterPro"/>
</dbReference>
<feature type="non-terminal residue" evidence="9">
    <location>
        <position position="165"/>
    </location>
</feature>
<dbReference type="RefSeq" id="WP_322382237.1">
    <property type="nucleotide sequence ID" value="NZ_WNVM01000324.1"/>
</dbReference>
<keyword evidence="2" id="KW-0813">Transport</keyword>
<keyword evidence="5 8" id="KW-1133">Transmembrane helix</keyword>
<feature type="transmembrane region" description="Helical" evidence="8">
    <location>
        <begin position="41"/>
        <end position="62"/>
    </location>
</feature>
<evidence type="ECO:0000256" key="4">
    <source>
        <dbReference type="ARBA" id="ARBA00022692"/>
    </source>
</evidence>
<feature type="non-terminal residue" evidence="9">
    <location>
        <position position="1"/>
    </location>
</feature>
<evidence type="ECO:0000256" key="6">
    <source>
        <dbReference type="ARBA" id="ARBA00023065"/>
    </source>
</evidence>
<dbReference type="GO" id="GO:0030001">
    <property type="term" value="P:metal ion transport"/>
    <property type="evidence" value="ECO:0007669"/>
    <property type="project" value="UniProtKB-ARBA"/>
</dbReference>
<dbReference type="Pfam" id="PF02386">
    <property type="entry name" value="TrkH"/>
    <property type="match status" value="1"/>
</dbReference>
<sequence>ILMLIFEYTNPETIANMNFKDKLLNSFFASVSPRTAGFNSVSTSGMTLASKFLTVILMFIGGSPGSTAGGLKTVTFGILVLTVISVIKGREDAEGFGRRFTKEAVYKAFTLLFIGASLVIFATMILSYTEVGASFIDLLYETTSAFGTVGITLGLTPTLSSIGKV</sequence>
<evidence type="ECO:0000313" key="10">
    <source>
        <dbReference type="Proteomes" id="UP001292368"/>
    </source>
</evidence>
<evidence type="ECO:0000256" key="7">
    <source>
        <dbReference type="ARBA" id="ARBA00023136"/>
    </source>
</evidence>
<accession>A0AAW9IWD8</accession>
<keyword evidence="6" id="KW-0406">Ion transport</keyword>
<dbReference type="Proteomes" id="UP001292368">
    <property type="component" value="Unassembled WGS sequence"/>
</dbReference>
<evidence type="ECO:0000256" key="1">
    <source>
        <dbReference type="ARBA" id="ARBA00004651"/>
    </source>
</evidence>
<evidence type="ECO:0000256" key="5">
    <source>
        <dbReference type="ARBA" id="ARBA00022989"/>
    </source>
</evidence>
<reference evidence="9" key="1">
    <citation type="submission" date="2019-11" db="EMBL/GenBank/DDBJ databases">
        <title>Characterization of Clostridium perfringens isolates from swine manure treated agricultural soils.</title>
        <authorList>
            <person name="Wushke S.T."/>
        </authorList>
    </citation>
    <scope>NUCLEOTIDE SEQUENCE</scope>
    <source>
        <strain evidence="9">V2</strain>
    </source>
</reference>
<evidence type="ECO:0000313" key="9">
    <source>
        <dbReference type="EMBL" id="MDZ5010381.1"/>
    </source>
</evidence>
<protein>
    <submittedName>
        <fullName evidence="9">Trk family potassium uptake protein</fullName>
    </submittedName>
</protein>
<dbReference type="InterPro" id="IPR003445">
    <property type="entry name" value="Cat_transpt"/>
</dbReference>
<dbReference type="AlphaFoldDB" id="A0AAW9IWD8"/>
<feature type="transmembrane region" description="Helical" evidence="8">
    <location>
        <begin position="68"/>
        <end position="87"/>
    </location>
</feature>
<keyword evidence="7 8" id="KW-0472">Membrane</keyword>
<comment type="caution">
    <text evidence="9">The sequence shown here is derived from an EMBL/GenBank/DDBJ whole genome shotgun (WGS) entry which is preliminary data.</text>
</comment>
<evidence type="ECO:0000256" key="2">
    <source>
        <dbReference type="ARBA" id="ARBA00022448"/>
    </source>
</evidence>